<geneLocation type="plasmid" evidence="3 4">
    <name>pSRC7</name>
</geneLocation>
<reference evidence="3 4" key="1">
    <citation type="submission" date="2011-10" db="EMBL/GenBank/DDBJ databases">
        <title>Whole genome sequence of Selenomonas ruminantium subsp. lactilytica TAM6421.</title>
        <authorList>
            <person name="Oguchi A."/>
            <person name="Ankai A."/>
            <person name="Kaneko J."/>
            <person name="Yamada-Narita S."/>
            <person name="Fukui S."/>
            <person name="Takahashi M."/>
            <person name="Onodera T."/>
            <person name="Kojima S."/>
            <person name="Fushimi T."/>
            <person name="Abe N."/>
            <person name="Kamio Y."/>
            <person name="Yamazaki S."/>
            <person name="Fujita N."/>
        </authorList>
    </citation>
    <scope>NUCLEOTIDE SEQUENCE [LARGE SCALE GENOMIC DNA]</scope>
    <source>
        <strain evidence="4">NBRC 103574 / TAM6421</strain>
        <plasmid evidence="3 4">pSRC7</plasmid>
    </source>
</reference>
<evidence type="ECO:0000313" key="3">
    <source>
        <dbReference type="EMBL" id="BAL84791.1"/>
    </source>
</evidence>
<dbReference type="RefSeq" id="WP_014431010.1">
    <property type="nucleotide sequence ID" value="NC_017077.1"/>
</dbReference>
<dbReference type="EMBL" id="AP012296">
    <property type="protein sequence ID" value="BAL84791.1"/>
    <property type="molecule type" value="Genomic_DNA"/>
</dbReference>
<gene>
    <name evidence="3" type="ordered locus">SELR_pSRC700080</name>
</gene>
<dbReference type="PATRIC" id="fig|927704.6.peg.3602"/>
<proteinExistence type="predicted"/>
<keyword evidence="3" id="KW-0614">Plasmid</keyword>
<sequence>MSMIEEVAAMKQEQEAQRGDLVRINSSLNELTKALQGTTAAINDLSAKYDLLMRDLQKQTATQKEGITPEQVQAIVAKELQGIQLDGKTVFDPLREKAAELSKELSAAGKVAARQVRDIGNEDLKVTIFRSLVTAIWYILITGSIMYWIYGIKDIHKELDYLHNRVDVIQYNQTIPGAKFTPWDMKDFYEAWDNQNKYIWEQRNKNGQKQ</sequence>
<organism evidence="3 4">
    <name type="scientific">Selenomonas ruminantium subsp. lactilytica (strain NBRC 103574 / TAM6421)</name>
    <dbReference type="NCBI Taxonomy" id="927704"/>
    <lineage>
        <taxon>Bacteria</taxon>
        <taxon>Bacillati</taxon>
        <taxon>Bacillota</taxon>
        <taxon>Negativicutes</taxon>
        <taxon>Selenomonadales</taxon>
        <taxon>Selenomonadaceae</taxon>
        <taxon>Selenomonas</taxon>
    </lineage>
</organism>
<evidence type="ECO:0000313" key="4">
    <source>
        <dbReference type="Proteomes" id="UP000007887"/>
    </source>
</evidence>
<dbReference type="Proteomes" id="UP000007887">
    <property type="component" value="Plasmid pSRC7"/>
</dbReference>
<evidence type="ECO:0000256" key="1">
    <source>
        <dbReference type="SAM" id="Coils"/>
    </source>
</evidence>
<keyword evidence="2" id="KW-1133">Transmembrane helix</keyword>
<keyword evidence="2" id="KW-0472">Membrane</keyword>
<protein>
    <submittedName>
        <fullName evidence="3">Uncharacterized protein</fullName>
    </submittedName>
</protein>
<name>I0GVK4_SELRL</name>
<accession>I0GVK4</accession>
<feature type="coiled-coil region" evidence="1">
    <location>
        <begin position="28"/>
        <end position="62"/>
    </location>
</feature>
<dbReference type="AlphaFoldDB" id="I0GVK4"/>
<feature type="transmembrane region" description="Helical" evidence="2">
    <location>
        <begin position="128"/>
        <end position="150"/>
    </location>
</feature>
<evidence type="ECO:0000256" key="2">
    <source>
        <dbReference type="SAM" id="Phobius"/>
    </source>
</evidence>
<keyword evidence="2" id="KW-0812">Transmembrane</keyword>
<dbReference type="OrthoDB" id="9825353at2"/>
<dbReference type="KEGG" id="sri:SELR_pSRC700080"/>
<dbReference type="HOGENOM" id="CLU_1309407_0_0_9"/>
<keyword evidence="1" id="KW-0175">Coiled coil</keyword>